<name>A0ACC0MPM9_RHOML</name>
<proteinExistence type="predicted"/>
<organism evidence="1 2">
    <name type="scientific">Rhododendron molle</name>
    <name type="common">Chinese azalea</name>
    <name type="synonym">Azalea mollis</name>
    <dbReference type="NCBI Taxonomy" id="49168"/>
    <lineage>
        <taxon>Eukaryota</taxon>
        <taxon>Viridiplantae</taxon>
        <taxon>Streptophyta</taxon>
        <taxon>Embryophyta</taxon>
        <taxon>Tracheophyta</taxon>
        <taxon>Spermatophyta</taxon>
        <taxon>Magnoliopsida</taxon>
        <taxon>eudicotyledons</taxon>
        <taxon>Gunneridae</taxon>
        <taxon>Pentapetalae</taxon>
        <taxon>asterids</taxon>
        <taxon>Ericales</taxon>
        <taxon>Ericaceae</taxon>
        <taxon>Ericoideae</taxon>
        <taxon>Rhodoreae</taxon>
        <taxon>Rhododendron</taxon>
    </lineage>
</organism>
<sequence>MPLVIRIWDHDRLLLVVLIVLTFLFERRWKMSVDKVIEMGDVSIGFPEDPAEDREADDVAFCKSNGKPDYMCWAIVTAEAVAVGYKIKHMETDLLELASYKELLDSCKVDENICYPYKLYLAFNWVEANGLRKEENYPFETEKGDCKPKTEQENEEELIKAADKQPVAGGIRLSDEFRALKDMQCSFVDEQRTMFFQPRRVDVRDRHSCFLSEHCSSERNSLPYGVGQNQRHTPFWSRKPSGKCKVGV</sequence>
<dbReference type="EMBL" id="CM046395">
    <property type="protein sequence ID" value="KAI8542514.1"/>
    <property type="molecule type" value="Genomic_DNA"/>
</dbReference>
<gene>
    <name evidence="1" type="ORF">RHMOL_Rhmol08G0144000</name>
</gene>
<reference evidence="1" key="1">
    <citation type="submission" date="2022-02" db="EMBL/GenBank/DDBJ databases">
        <title>Plant Genome Project.</title>
        <authorList>
            <person name="Zhang R.-G."/>
        </authorList>
    </citation>
    <scope>NUCLEOTIDE SEQUENCE</scope>
    <source>
        <strain evidence="1">AT1</strain>
    </source>
</reference>
<protein>
    <submittedName>
        <fullName evidence="1">Uncharacterized protein</fullName>
    </submittedName>
</protein>
<evidence type="ECO:0000313" key="1">
    <source>
        <dbReference type="EMBL" id="KAI8542514.1"/>
    </source>
</evidence>
<accession>A0ACC0MPM9</accession>
<dbReference type="Proteomes" id="UP001062846">
    <property type="component" value="Chromosome 8"/>
</dbReference>
<comment type="caution">
    <text evidence="1">The sequence shown here is derived from an EMBL/GenBank/DDBJ whole genome shotgun (WGS) entry which is preliminary data.</text>
</comment>
<keyword evidence="2" id="KW-1185">Reference proteome</keyword>
<evidence type="ECO:0000313" key="2">
    <source>
        <dbReference type="Proteomes" id="UP001062846"/>
    </source>
</evidence>